<feature type="compositionally biased region" description="Low complexity" evidence="4">
    <location>
        <begin position="16"/>
        <end position="31"/>
    </location>
</feature>
<dbReference type="OrthoDB" id="3258243at2"/>
<dbReference type="GO" id="GO:0000976">
    <property type="term" value="F:transcription cis-regulatory region binding"/>
    <property type="evidence" value="ECO:0007669"/>
    <property type="project" value="TreeGrafter"/>
</dbReference>
<proteinExistence type="predicted"/>
<accession>A0A5J5DXF6</accession>
<feature type="region of interest" description="Disordered" evidence="4">
    <location>
        <begin position="1"/>
        <end position="42"/>
    </location>
</feature>
<evidence type="ECO:0000259" key="5">
    <source>
        <dbReference type="PROSITE" id="PS50932"/>
    </source>
</evidence>
<dbReference type="CDD" id="cd01392">
    <property type="entry name" value="HTH_LacI"/>
    <property type="match status" value="1"/>
</dbReference>
<dbReference type="Pfam" id="PF00356">
    <property type="entry name" value="LacI"/>
    <property type="match status" value="1"/>
</dbReference>
<feature type="domain" description="HTH lacI-type" evidence="5">
    <location>
        <begin position="45"/>
        <end position="93"/>
    </location>
</feature>
<sequence>MTTEDFNQPADRARDVQAQGTQAQDTQAPDTHASGTRTPAEPAKVTIRDVAKLAGVSPSTVSRAFAKPDRVSAATTKRIFEAADRLGYHADPVETVPSRGQHGLIAIIVPDIANEFFSDIIRGVERECANHGLSLIVSESRENASLERAAFDKVVAYADGVILTSSRMPDSMIRKCAQSRPVVVINRAVRGVHSVLIDNAPGVQQAVDYLRAHGVDGVTYLDGPATSWSVGVRWNTIAAACKAQGMEVRRLWPGSPTFEGGFAFAEKYAQHPTEAVIAHNDLMAIGFMAAMRRRGKEAPRDYQIIGFDDDIVARVSEPTLTSIRVSLPILASRAARLLFARINGERQDAELFRIPSALVLRGSTGR</sequence>
<dbReference type="InterPro" id="IPR046335">
    <property type="entry name" value="LacI/GalR-like_sensor"/>
</dbReference>
<dbReference type="AlphaFoldDB" id="A0A5J5DXF6"/>
<dbReference type="GO" id="GO:0003700">
    <property type="term" value="F:DNA-binding transcription factor activity"/>
    <property type="evidence" value="ECO:0007669"/>
    <property type="project" value="TreeGrafter"/>
</dbReference>
<keyword evidence="2" id="KW-0238">DNA-binding</keyword>
<dbReference type="PROSITE" id="PS50932">
    <property type="entry name" value="HTH_LACI_2"/>
    <property type="match status" value="1"/>
</dbReference>
<dbReference type="Gene3D" id="3.40.50.2300">
    <property type="match status" value="2"/>
</dbReference>
<protein>
    <submittedName>
        <fullName evidence="7">LacI family transcriptional regulator</fullName>
    </submittedName>
</protein>
<dbReference type="Proteomes" id="UP000374630">
    <property type="component" value="Unassembled WGS sequence"/>
</dbReference>
<dbReference type="Gene3D" id="1.10.260.40">
    <property type="entry name" value="lambda repressor-like DNA-binding domains"/>
    <property type="match status" value="1"/>
</dbReference>
<keyword evidence="9" id="KW-1185">Reference proteome</keyword>
<evidence type="ECO:0000313" key="9">
    <source>
        <dbReference type="Proteomes" id="UP000374630"/>
    </source>
</evidence>
<dbReference type="RefSeq" id="WP_150353426.1">
    <property type="nucleotide sequence ID" value="NZ_RZNZ01000004.1"/>
</dbReference>
<dbReference type="SUPFAM" id="SSF47413">
    <property type="entry name" value="lambda repressor-like DNA-binding domains"/>
    <property type="match status" value="1"/>
</dbReference>
<dbReference type="EMBL" id="RZNZ01000004">
    <property type="protein sequence ID" value="KAA8821410.1"/>
    <property type="molecule type" value="Genomic_DNA"/>
</dbReference>
<keyword evidence="3" id="KW-0804">Transcription</keyword>
<evidence type="ECO:0000256" key="4">
    <source>
        <dbReference type="SAM" id="MobiDB-lite"/>
    </source>
</evidence>
<evidence type="ECO:0000313" key="7">
    <source>
        <dbReference type="EMBL" id="KAA8824355.1"/>
    </source>
</evidence>
<dbReference type="InterPro" id="IPR010982">
    <property type="entry name" value="Lambda_DNA-bd_dom_sf"/>
</dbReference>
<evidence type="ECO:0000256" key="2">
    <source>
        <dbReference type="ARBA" id="ARBA00023125"/>
    </source>
</evidence>
<evidence type="ECO:0000256" key="3">
    <source>
        <dbReference type="ARBA" id="ARBA00023163"/>
    </source>
</evidence>
<name>A0A5J5DXF6_9BIFI</name>
<reference evidence="8 9" key="1">
    <citation type="journal article" date="2019" name="Syst. Appl. Microbiol.">
        <title>Characterization of Bifidobacterium species in feaces of the Egyptian fruit bat: Description of B. vespertilionis sp. nov. and B. rousetti sp. nov.</title>
        <authorList>
            <person name="Modesto M."/>
            <person name="Satti M."/>
            <person name="Watanabe K."/>
            <person name="Puglisi E."/>
            <person name="Morelli L."/>
            <person name="Huang C.-H."/>
            <person name="Liou J.-S."/>
            <person name="Miyashita M."/>
            <person name="Tamura T."/>
            <person name="Saito S."/>
            <person name="Mori K."/>
            <person name="Huang L."/>
            <person name="Sciavilla P."/>
            <person name="Sandri C."/>
            <person name="Spiezio C."/>
            <person name="Vitali F."/>
            <person name="Cavalieri D."/>
            <person name="Perpetuini G."/>
            <person name="Tofalo R."/>
            <person name="Bonetti A."/>
            <person name="Arita M."/>
            <person name="Mattarelli P."/>
        </authorList>
    </citation>
    <scope>NUCLEOTIDE SEQUENCE [LARGE SCALE GENOMIC DNA]</scope>
    <source>
        <strain evidence="6 9">RST16</strain>
        <strain evidence="7 8">RST8</strain>
    </source>
</reference>
<dbReference type="PANTHER" id="PTHR30146:SF138">
    <property type="entry name" value="TRANSCRIPTIONAL REGULATORY PROTEIN"/>
    <property type="match status" value="1"/>
</dbReference>
<dbReference type="SMART" id="SM00354">
    <property type="entry name" value="HTH_LACI"/>
    <property type="match status" value="1"/>
</dbReference>
<dbReference type="PANTHER" id="PTHR30146">
    <property type="entry name" value="LACI-RELATED TRANSCRIPTIONAL REPRESSOR"/>
    <property type="match status" value="1"/>
</dbReference>
<dbReference type="EMBL" id="RZOA01000003">
    <property type="protein sequence ID" value="KAA8824355.1"/>
    <property type="molecule type" value="Genomic_DNA"/>
</dbReference>
<evidence type="ECO:0000313" key="8">
    <source>
        <dbReference type="Proteomes" id="UP000345527"/>
    </source>
</evidence>
<comment type="caution">
    <text evidence="7">The sequence shown here is derived from an EMBL/GenBank/DDBJ whole genome shotgun (WGS) entry which is preliminary data.</text>
</comment>
<dbReference type="InterPro" id="IPR000843">
    <property type="entry name" value="HTH_LacI"/>
</dbReference>
<evidence type="ECO:0000256" key="1">
    <source>
        <dbReference type="ARBA" id="ARBA00023015"/>
    </source>
</evidence>
<dbReference type="SUPFAM" id="SSF53822">
    <property type="entry name" value="Periplasmic binding protein-like I"/>
    <property type="match status" value="1"/>
</dbReference>
<dbReference type="Pfam" id="PF13377">
    <property type="entry name" value="Peripla_BP_3"/>
    <property type="match status" value="1"/>
</dbReference>
<organism evidence="7 8">
    <name type="scientific">Bifidobacterium vespertilionis</name>
    <dbReference type="NCBI Taxonomy" id="2562524"/>
    <lineage>
        <taxon>Bacteria</taxon>
        <taxon>Bacillati</taxon>
        <taxon>Actinomycetota</taxon>
        <taxon>Actinomycetes</taxon>
        <taxon>Bifidobacteriales</taxon>
        <taxon>Bifidobacteriaceae</taxon>
        <taxon>Bifidobacterium</taxon>
    </lineage>
</organism>
<dbReference type="InterPro" id="IPR028082">
    <property type="entry name" value="Peripla_BP_I"/>
</dbReference>
<dbReference type="CDD" id="cd06267">
    <property type="entry name" value="PBP1_LacI_sugar_binding-like"/>
    <property type="match status" value="1"/>
</dbReference>
<gene>
    <name evidence="7" type="ORF">EM848_02475</name>
    <name evidence="6" type="ORF">EMO90_04455</name>
</gene>
<keyword evidence="1" id="KW-0805">Transcription regulation</keyword>
<evidence type="ECO:0000313" key="6">
    <source>
        <dbReference type="EMBL" id="KAA8821410.1"/>
    </source>
</evidence>
<dbReference type="Proteomes" id="UP000345527">
    <property type="component" value="Unassembled WGS sequence"/>
</dbReference>